<evidence type="ECO:0000256" key="5">
    <source>
        <dbReference type="ARBA" id="ARBA00022692"/>
    </source>
</evidence>
<dbReference type="Pfam" id="PF25147">
    <property type="entry name" value="Ribophorin_II_C"/>
    <property type="match status" value="1"/>
</dbReference>
<feature type="domain" description="Ribophorin II C-terminal" evidence="14">
    <location>
        <begin position="257"/>
        <end position="360"/>
    </location>
</feature>
<sequence>MYQVNKPWEPGGGWIGGFAPSGAGVRARAARLAQTVSPPVQRPIDCEHSTEKPMAMTKLLGKTILLTLALLASWLHIGSAELLVQKGQLVVLDPSGITAKSFDFSSKTPSSSAPEFELQDESTLKVTFEIVEKTSKDTAGSLFSPHQVALLATGVDTKLHWAAAVKTRSKGKAKWELDLSRAPTDFLSLSRTGYVRLELIIGDISAEHAPLQLKLATLKIPKNFLLEYPYWDTKDGKPPSTLELEKYYIQPELSWTFQPPRKKDNPVFSLAFVVIVVSPWIFLLTAWSKISQHSTRGFKLFGAPKLSTLLFILTMVSQEALIMTYWARLRLYQYLPLAFLMSFPLILCGRTALSELRVRRKVSPISAGHLVTSRLFAADGKDKKE</sequence>
<accession>A0A0L6V3N3</accession>
<dbReference type="PANTHER" id="PTHR12640">
    <property type="entry name" value="RIBOPHORIN II"/>
    <property type="match status" value="1"/>
</dbReference>
<feature type="transmembrane region" description="Helical" evidence="12">
    <location>
        <begin position="308"/>
        <end position="327"/>
    </location>
</feature>
<evidence type="ECO:0000256" key="8">
    <source>
        <dbReference type="ARBA" id="ARBA00022989"/>
    </source>
</evidence>
<gene>
    <name evidence="15" type="ORF">VP01_2863g1</name>
</gene>
<feature type="transmembrane region" description="Helical" evidence="12">
    <location>
        <begin position="333"/>
        <end position="353"/>
    </location>
</feature>
<keyword evidence="16" id="KW-1185">Reference proteome</keyword>
<feature type="transmembrane region" description="Helical" evidence="12">
    <location>
        <begin position="267"/>
        <end position="287"/>
    </location>
</feature>
<comment type="similarity">
    <text evidence="4">Belongs to the SWP1 family.</text>
</comment>
<dbReference type="Pfam" id="PF23860">
    <property type="entry name" value="Ribophorin_II_3rd"/>
    <property type="match status" value="1"/>
</dbReference>
<evidence type="ECO:0000256" key="4">
    <source>
        <dbReference type="ARBA" id="ARBA00009038"/>
    </source>
</evidence>
<dbReference type="GO" id="GO:0006487">
    <property type="term" value="P:protein N-linked glycosylation"/>
    <property type="evidence" value="ECO:0007669"/>
    <property type="project" value="TreeGrafter"/>
</dbReference>
<dbReference type="VEuPathDB" id="FungiDB:VP01_2863g1"/>
<evidence type="ECO:0000313" key="16">
    <source>
        <dbReference type="Proteomes" id="UP000037035"/>
    </source>
</evidence>
<dbReference type="InterPro" id="IPR008814">
    <property type="entry name" value="Swp1"/>
</dbReference>
<dbReference type="UniPathway" id="UPA00378"/>
<evidence type="ECO:0000259" key="14">
    <source>
        <dbReference type="Pfam" id="PF25147"/>
    </source>
</evidence>
<proteinExistence type="inferred from homology"/>
<dbReference type="GO" id="GO:0008250">
    <property type="term" value="C:oligosaccharyltransferase complex"/>
    <property type="evidence" value="ECO:0007669"/>
    <property type="project" value="InterPro"/>
</dbReference>
<keyword evidence="7" id="KW-0256">Endoplasmic reticulum</keyword>
<keyword evidence="6" id="KW-0732">Signal</keyword>
<dbReference type="OrthoDB" id="432292at2759"/>
<dbReference type="EMBL" id="LAVV01007794">
    <property type="protein sequence ID" value="KNZ54755.1"/>
    <property type="molecule type" value="Genomic_DNA"/>
</dbReference>
<evidence type="ECO:0000256" key="1">
    <source>
        <dbReference type="ARBA" id="ARBA00002791"/>
    </source>
</evidence>
<dbReference type="InterPro" id="IPR056790">
    <property type="entry name" value="Ribophorin_II_C"/>
</dbReference>
<keyword evidence="5 12" id="KW-0812">Transmembrane</keyword>
<evidence type="ECO:0000256" key="3">
    <source>
        <dbReference type="ARBA" id="ARBA00004922"/>
    </source>
</evidence>
<comment type="caution">
    <text evidence="15">The sequence shown here is derived from an EMBL/GenBank/DDBJ whole genome shotgun (WGS) entry which is preliminary data.</text>
</comment>
<comment type="subcellular location">
    <subcellularLocation>
        <location evidence="2">Endoplasmic reticulum membrane</location>
        <topology evidence="2">Multi-pass membrane protein</topology>
    </subcellularLocation>
</comment>
<feature type="domain" description="Ribophorin II third" evidence="13">
    <location>
        <begin position="106"/>
        <end position="220"/>
    </location>
</feature>
<evidence type="ECO:0000256" key="9">
    <source>
        <dbReference type="ARBA" id="ARBA00023136"/>
    </source>
</evidence>
<evidence type="ECO:0000313" key="15">
    <source>
        <dbReference type="EMBL" id="KNZ54755.1"/>
    </source>
</evidence>
<keyword evidence="8 12" id="KW-1133">Transmembrane helix</keyword>
<dbReference type="AlphaFoldDB" id="A0A0L6V3N3"/>
<dbReference type="PANTHER" id="PTHR12640:SF0">
    <property type="entry name" value="DOLICHYL-DIPHOSPHOOLIGOSACCHARIDE--PROTEIN GLYCOSYLTRANSFERASE SUBUNIT 2"/>
    <property type="match status" value="1"/>
</dbReference>
<protein>
    <recommendedName>
        <fullName evidence="11">Ribophorin II</fullName>
    </recommendedName>
    <alternativeName>
        <fullName evidence="10">Ribophorin-2</fullName>
    </alternativeName>
</protein>
<organism evidence="15 16">
    <name type="scientific">Puccinia sorghi</name>
    <dbReference type="NCBI Taxonomy" id="27349"/>
    <lineage>
        <taxon>Eukaryota</taxon>
        <taxon>Fungi</taxon>
        <taxon>Dikarya</taxon>
        <taxon>Basidiomycota</taxon>
        <taxon>Pucciniomycotina</taxon>
        <taxon>Pucciniomycetes</taxon>
        <taxon>Pucciniales</taxon>
        <taxon>Pucciniaceae</taxon>
        <taxon>Puccinia</taxon>
    </lineage>
</organism>
<dbReference type="STRING" id="27349.A0A0L6V3N3"/>
<dbReference type="InterPro" id="IPR055374">
    <property type="entry name" value="Ribophorin_II_3rd"/>
</dbReference>
<comment type="function">
    <text evidence="1">Subunit of the oligosaccharyl transferase (OST) complex that catalyzes the initial transfer of a defined glycan (Glc(3)Man(9)GlcNAc(2) in eukaryotes) from the lipid carrier dolichol-pyrophosphate to an asparagine residue within an Asn-X-Ser/Thr consensus motif in nascent polypeptide chains, the first step in protein N-glycosylation. N-glycosylation occurs cotranslationally and the complex associates with the Sec61 complex at the channel-forming translocon complex that mediates protein translocation across the endoplasmic reticulum (ER). All subunits are required for a maximal enzyme activity.</text>
</comment>
<evidence type="ECO:0000256" key="7">
    <source>
        <dbReference type="ARBA" id="ARBA00022824"/>
    </source>
</evidence>
<comment type="pathway">
    <text evidence="3">Protein modification; protein glycosylation.</text>
</comment>
<evidence type="ECO:0000256" key="11">
    <source>
        <dbReference type="ARBA" id="ARBA00032139"/>
    </source>
</evidence>
<evidence type="ECO:0000256" key="2">
    <source>
        <dbReference type="ARBA" id="ARBA00004477"/>
    </source>
</evidence>
<evidence type="ECO:0000256" key="10">
    <source>
        <dbReference type="ARBA" id="ARBA00030078"/>
    </source>
</evidence>
<reference evidence="15 16" key="1">
    <citation type="submission" date="2015-08" db="EMBL/GenBank/DDBJ databases">
        <title>Next Generation Sequencing and Analysis of the Genome of Puccinia sorghi L Schw, the Causal Agent of Maize Common Rust.</title>
        <authorList>
            <person name="Rochi L."/>
            <person name="Burguener G."/>
            <person name="Darino M."/>
            <person name="Turjanski A."/>
            <person name="Kreff E."/>
            <person name="Dieguez M.J."/>
            <person name="Sacco F."/>
        </authorList>
    </citation>
    <scope>NUCLEOTIDE SEQUENCE [LARGE SCALE GENOMIC DNA]</scope>
    <source>
        <strain evidence="15 16">RO10H11247</strain>
    </source>
</reference>
<name>A0A0L6V3N3_9BASI</name>
<evidence type="ECO:0000256" key="12">
    <source>
        <dbReference type="SAM" id="Phobius"/>
    </source>
</evidence>
<keyword evidence="9 12" id="KW-0472">Membrane</keyword>
<evidence type="ECO:0000259" key="13">
    <source>
        <dbReference type="Pfam" id="PF23860"/>
    </source>
</evidence>
<dbReference type="Proteomes" id="UP000037035">
    <property type="component" value="Unassembled WGS sequence"/>
</dbReference>
<evidence type="ECO:0000256" key="6">
    <source>
        <dbReference type="ARBA" id="ARBA00022729"/>
    </source>
</evidence>